<protein>
    <submittedName>
        <fullName evidence="2">Uncharacterized protein</fullName>
    </submittedName>
</protein>
<feature type="compositionally biased region" description="Polar residues" evidence="1">
    <location>
        <begin position="369"/>
        <end position="390"/>
    </location>
</feature>
<proteinExistence type="predicted"/>
<evidence type="ECO:0000313" key="3">
    <source>
        <dbReference type="Proteomes" id="UP001642484"/>
    </source>
</evidence>
<dbReference type="EMBL" id="CAXAMN010015558">
    <property type="protein sequence ID" value="CAK9046144.1"/>
    <property type="molecule type" value="Genomic_DNA"/>
</dbReference>
<gene>
    <name evidence="2" type="ORF">CCMP2556_LOCUS24018</name>
</gene>
<name>A0ABP0M5X4_9DINO</name>
<keyword evidence="3" id="KW-1185">Reference proteome</keyword>
<organism evidence="2 3">
    <name type="scientific">Durusdinium trenchii</name>
    <dbReference type="NCBI Taxonomy" id="1381693"/>
    <lineage>
        <taxon>Eukaryota</taxon>
        <taxon>Sar</taxon>
        <taxon>Alveolata</taxon>
        <taxon>Dinophyceae</taxon>
        <taxon>Suessiales</taxon>
        <taxon>Symbiodiniaceae</taxon>
        <taxon>Durusdinium</taxon>
    </lineage>
</organism>
<evidence type="ECO:0000313" key="2">
    <source>
        <dbReference type="EMBL" id="CAK9046144.1"/>
    </source>
</evidence>
<accession>A0ABP0M5X4</accession>
<comment type="caution">
    <text evidence="2">The sequence shown here is derived from an EMBL/GenBank/DDBJ whole genome shotgun (WGS) entry which is preliminary data.</text>
</comment>
<sequence>MLRGFGFVQYSRCSFLATNQLLEPRVHRSLYGSRCAVRCRSHLGGSLAAFLCGALRPRMGKKASKGVAPMAPRGEKVPCQSLQDFASALAKQLATKNRLIRTFDVGGTGVKTALFSAPSLQSFLEAEGERELDWIEAPTSLGQAPGEEGFDAWLASVLPKLQNEKANGHVAFGVSTAGDLEHATGILHDWWSAGGHPRQWEGDGRADPHVAELMGLPRDRTFILHDGAAHLLGCSRCMVPPPRLACFSVGTGVGFGISDEEGAVVDPSSTTGARSHFLNGVPLSGASYRGLWRDWVARTEHVDDVEQVMRKEFANMGRPWSFPWVSLVLGRRGMELAEAAFGCPPPERGDDGGAGPVLNTEVRKASSEAYAQQSPPQSNGWAHFLQTQPGSPEGRVFKSGGVATSGSPRSSARALVDIRWIAFALLAWSQRATGPACNRPLSPKVPSYHSLTLVHRKRRHPRRGEARRHRRRRPTPSTGRPRPRPSRCSPWRPMAPRSSAPVSMRWPAAEELLWDCGRSEGQKVELPPAFSRQNRQVVRGKKW</sequence>
<evidence type="ECO:0000256" key="1">
    <source>
        <dbReference type="SAM" id="MobiDB-lite"/>
    </source>
</evidence>
<dbReference type="Proteomes" id="UP001642484">
    <property type="component" value="Unassembled WGS sequence"/>
</dbReference>
<feature type="compositionally biased region" description="Low complexity" evidence="1">
    <location>
        <begin position="475"/>
        <end position="492"/>
    </location>
</feature>
<feature type="region of interest" description="Disordered" evidence="1">
    <location>
        <begin position="369"/>
        <end position="409"/>
    </location>
</feature>
<reference evidence="2 3" key="1">
    <citation type="submission" date="2024-02" db="EMBL/GenBank/DDBJ databases">
        <authorList>
            <person name="Chen Y."/>
            <person name="Shah S."/>
            <person name="Dougan E. K."/>
            <person name="Thang M."/>
            <person name="Chan C."/>
        </authorList>
    </citation>
    <scope>NUCLEOTIDE SEQUENCE [LARGE SCALE GENOMIC DNA]</scope>
</reference>
<feature type="region of interest" description="Disordered" evidence="1">
    <location>
        <begin position="434"/>
        <end position="502"/>
    </location>
</feature>
<feature type="compositionally biased region" description="Basic residues" evidence="1">
    <location>
        <begin position="454"/>
        <end position="474"/>
    </location>
</feature>